<dbReference type="PANTHER" id="PTHR44591">
    <property type="entry name" value="STRESS RESPONSE REGULATOR PROTEIN 1"/>
    <property type="match status" value="1"/>
</dbReference>
<dbReference type="SUPFAM" id="SSF52172">
    <property type="entry name" value="CheY-like"/>
    <property type="match status" value="1"/>
</dbReference>
<accession>A0A7T0BY18</accession>
<evidence type="ECO:0000259" key="5">
    <source>
        <dbReference type="PROSITE" id="PS50110"/>
    </source>
</evidence>
<name>A0A7T0BY18_9BACT</name>
<keyword evidence="1" id="KW-0597">Phosphoprotein</keyword>
<dbReference type="InterPro" id="IPR011006">
    <property type="entry name" value="CheY-like_superfamily"/>
</dbReference>
<comment type="caution">
    <text evidence="2">Lacks conserved residue(s) required for the propagation of feature annotation.</text>
</comment>
<dbReference type="InterPro" id="IPR011460">
    <property type="entry name" value="Lcl_C"/>
</dbReference>
<dbReference type="AlphaFoldDB" id="A0A7T0BY18"/>
<proteinExistence type="predicted"/>
<feature type="region of interest" description="Disordered" evidence="3">
    <location>
        <begin position="1"/>
        <end position="31"/>
    </location>
</feature>
<dbReference type="Pfam" id="PF00072">
    <property type="entry name" value="Response_reg"/>
    <property type="match status" value="1"/>
</dbReference>
<dbReference type="Gene3D" id="3.40.50.2300">
    <property type="match status" value="1"/>
</dbReference>
<keyword evidence="4" id="KW-0812">Transmembrane</keyword>
<feature type="compositionally biased region" description="Acidic residues" evidence="3">
    <location>
        <begin position="1"/>
        <end position="18"/>
    </location>
</feature>
<gene>
    <name evidence="6" type="ORF">G3M70_14435</name>
</gene>
<feature type="transmembrane region" description="Helical" evidence="4">
    <location>
        <begin position="192"/>
        <end position="212"/>
    </location>
</feature>
<feature type="domain" description="Response regulatory" evidence="5">
    <location>
        <begin position="32"/>
        <end position="148"/>
    </location>
</feature>
<dbReference type="PANTHER" id="PTHR44591:SF21">
    <property type="entry name" value="TWO-COMPONENT RESPONSE REGULATOR"/>
    <property type="match status" value="1"/>
</dbReference>
<evidence type="ECO:0000256" key="3">
    <source>
        <dbReference type="SAM" id="MobiDB-lite"/>
    </source>
</evidence>
<evidence type="ECO:0000313" key="7">
    <source>
        <dbReference type="Proteomes" id="UP000594688"/>
    </source>
</evidence>
<dbReference type="Pfam" id="PF07603">
    <property type="entry name" value="Lcl_C"/>
    <property type="match status" value="1"/>
</dbReference>
<sequence>MAEEIDYVGEEAKDGEDEKGEKPSKKKNATPRLLLVDPDKKLHDLVPKVAAGAGIVVDHVDTGEEALEVLQSKGPFSVILTEQTATGLRGAEVLSKAKKLSPHTARILCSSKVDVKSIEESINLGEPFRFLKKPLDNKLLLKCVQESLREYNKNVSIAGQLKLLDKLTGEFKSLKSEGKEQKSQIASLKKSLRAVVIGVGMIVVTIAGGYGVNAYLEGREIEEGSVKYGTWVLYPNRTAKDTSTGKTWMSVDFRNIEKRAPKSWNEANEWIIKMNEKKFGGFSDWRLPTLEEYKATYDPNHIKTAFENRENYKVGYPLAFEDGGGYGYWSSTTTSENNAGYFFFIGGYDKMVARDFTSPAMSVRLVRDG</sequence>
<dbReference type="InterPro" id="IPR050595">
    <property type="entry name" value="Bact_response_regulator"/>
</dbReference>
<dbReference type="PROSITE" id="PS50110">
    <property type="entry name" value="RESPONSE_REGULATORY"/>
    <property type="match status" value="1"/>
</dbReference>
<evidence type="ECO:0000313" key="6">
    <source>
        <dbReference type="EMBL" id="QPJ63009.1"/>
    </source>
</evidence>
<dbReference type="Proteomes" id="UP000594688">
    <property type="component" value="Chromosome"/>
</dbReference>
<dbReference type="SMART" id="SM00448">
    <property type="entry name" value="REC"/>
    <property type="match status" value="1"/>
</dbReference>
<keyword evidence="4" id="KW-0472">Membrane</keyword>
<dbReference type="InterPro" id="IPR001789">
    <property type="entry name" value="Sig_transdc_resp-reg_receiver"/>
</dbReference>
<keyword evidence="4" id="KW-1133">Transmembrane helix</keyword>
<reference evidence="6 7" key="1">
    <citation type="submission" date="2020-02" db="EMBL/GenBank/DDBJ databases">
        <title>Genomic and physiological characterization of two novel Nitrospinaceae genera.</title>
        <authorList>
            <person name="Mueller A.J."/>
            <person name="Jung M.-Y."/>
            <person name="Strachan C.R."/>
            <person name="Herbold C.W."/>
            <person name="Kirkegaard R.H."/>
            <person name="Daims H."/>
        </authorList>
    </citation>
    <scope>NUCLEOTIDE SEQUENCE [LARGE SCALE GENOMIC DNA]</scope>
    <source>
        <strain evidence="6">EB</strain>
    </source>
</reference>
<dbReference type="KEGG" id="nli:G3M70_14435"/>
<protein>
    <submittedName>
        <fullName evidence="6">DUF1566 domain-containing protein</fullName>
    </submittedName>
</protein>
<evidence type="ECO:0000256" key="1">
    <source>
        <dbReference type="ARBA" id="ARBA00022553"/>
    </source>
</evidence>
<evidence type="ECO:0000256" key="4">
    <source>
        <dbReference type="SAM" id="Phobius"/>
    </source>
</evidence>
<dbReference type="GO" id="GO:0000160">
    <property type="term" value="P:phosphorelay signal transduction system"/>
    <property type="evidence" value="ECO:0007669"/>
    <property type="project" value="InterPro"/>
</dbReference>
<evidence type="ECO:0000256" key="2">
    <source>
        <dbReference type="PROSITE-ProRule" id="PRU00169"/>
    </source>
</evidence>
<organism evidence="6 7">
    <name type="scientific">Candidatus Nitronauta litoralis</name>
    <dbReference type="NCBI Taxonomy" id="2705533"/>
    <lineage>
        <taxon>Bacteria</taxon>
        <taxon>Pseudomonadati</taxon>
        <taxon>Nitrospinota/Tectimicrobiota group</taxon>
        <taxon>Nitrospinota</taxon>
        <taxon>Nitrospinia</taxon>
        <taxon>Nitrospinales</taxon>
        <taxon>Nitrospinaceae</taxon>
        <taxon>Candidatus Nitronauta</taxon>
    </lineage>
</organism>
<dbReference type="EMBL" id="CP048685">
    <property type="protein sequence ID" value="QPJ63009.1"/>
    <property type="molecule type" value="Genomic_DNA"/>
</dbReference>